<comment type="caution">
    <text evidence="2">The sequence shown here is derived from an EMBL/GenBank/DDBJ whole genome shotgun (WGS) entry which is preliminary data.</text>
</comment>
<feature type="transmembrane region" description="Helical" evidence="1">
    <location>
        <begin position="12"/>
        <end position="34"/>
    </location>
</feature>
<gene>
    <name evidence="2" type="ORF">IAA83_02300</name>
</gene>
<reference evidence="2" key="1">
    <citation type="submission" date="2020-10" db="EMBL/GenBank/DDBJ databases">
        <authorList>
            <person name="Gilroy R."/>
        </authorList>
    </citation>
    <scope>NUCLEOTIDE SEQUENCE</scope>
    <source>
        <strain evidence="2">ChiBcec16-1751</strain>
    </source>
</reference>
<reference evidence="2" key="2">
    <citation type="journal article" date="2021" name="PeerJ">
        <title>Extensive microbial diversity within the chicken gut microbiome revealed by metagenomics and culture.</title>
        <authorList>
            <person name="Gilroy R."/>
            <person name="Ravi A."/>
            <person name="Getino M."/>
            <person name="Pursley I."/>
            <person name="Horton D.L."/>
            <person name="Alikhan N.F."/>
            <person name="Baker D."/>
            <person name="Gharbi K."/>
            <person name="Hall N."/>
            <person name="Watson M."/>
            <person name="Adriaenssens E.M."/>
            <person name="Foster-Nyarko E."/>
            <person name="Jarju S."/>
            <person name="Secka A."/>
            <person name="Antonio M."/>
            <person name="Oren A."/>
            <person name="Chaudhuri R.R."/>
            <person name="La Ragione R."/>
            <person name="Hildebrand F."/>
            <person name="Pallen M.J."/>
        </authorList>
    </citation>
    <scope>NUCLEOTIDE SEQUENCE</scope>
    <source>
        <strain evidence="2">ChiBcec16-1751</strain>
    </source>
</reference>
<dbReference type="AlphaFoldDB" id="A0A9D1F7Z9"/>
<dbReference type="PANTHER" id="PTHR38468">
    <property type="entry name" value="SLL0939 PROTEIN"/>
    <property type="match status" value="1"/>
</dbReference>
<dbReference type="Pfam" id="PF07784">
    <property type="entry name" value="DUF1622"/>
    <property type="match status" value="1"/>
</dbReference>
<evidence type="ECO:0000256" key="1">
    <source>
        <dbReference type="SAM" id="Phobius"/>
    </source>
</evidence>
<protein>
    <submittedName>
        <fullName evidence="2">DUF1622 domain-containing protein</fullName>
    </submittedName>
</protein>
<dbReference type="Proteomes" id="UP000886741">
    <property type="component" value="Unassembled WGS sequence"/>
</dbReference>
<sequence>MLEEWIAQILPWIISLLELMGIFVVLVSAVGAFIRYLRGLITREEVDVKFAFANGLATSLEFKMGAEILKTVLVRELKELVVLGLVILLRALLSFLIHFEMQQNHKK</sequence>
<feature type="transmembrane region" description="Helical" evidence="1">
    <location>
        <begin position="80"/>
        <end position="99"/>
    </location>
</feature>
<evidence type="ECO:0000313" key="2">
    <source>
        <dbReference type="EMBL" id="HIS64187.1"/>
    </source>
</evidence>
<evidence type="ECO:0000313" key="3">
    <source>
        <dbReference type="Proteomes" id="UP000886741"/>
    </source>
</evidence>
<accession>A0A9D1F7Z9</accession>
<proteinExistence type="predicted"/>
<name>A0A9D1F7Z9_9FIRM</name>
<organism evidence="2 3">
    <name type="scientific">Candidatus Avoscillospira avistercoris</name>
    <dbReference type="NCBI Taxonomy" id="2840707"/>
    <lineage>
        <taxon>Bacteria</taxon>
        <taxon>Bacillati</taxon>
        <taxon>Bacillota</taxon>
        <taxon>Clostridia</taxon>
        <taxon>Eubacteriales</taxon>
        <taxon>Oscillospiraceae</taxon>
        <taxon>Oscillospiraceae incertae sedis</taxon>
        <taxon>Candidatus Avoscillospira</taxon>
    </lineage>
</organism>
<dbReference type="EMBL" id="DVJJ01000041">
    <property type="protein sequence ID" value="HIS64187.1"/>
    <property type="molecule type" value="Genomic_DNA"/>
</dbReference>
<keyword evidence="1" id="KW-1133">Transmembrane helix</keyword>
<keyword evidence="1" id="KW-0812">Transmembrane</keyword>
<keyword evidence="1" id="KW-0472">Membrane</keyword>
<dbReference type="InterPro" id="IPR012427">
    <property type="entry name" value="DUF1622"/>
</dbReference>
<dbReference type="PANTHER" id="PTHR38468:SF1">
    <property type="entry name" value="SLL0939 PROTEIN"/>
    <property type="match status" value="1"/>
</dbReference>